<dbReference type="AlphaFoldDB" id="A0A561V046"/>
<evidence type="ECO:0000313" key="7">
    <source>
        <dbReference type="Proteomes" id="UP000318186"/>
    </source>
</evidence>
<dbReference type="GO" id="GO:0003677">
    <property type="term" value="F:DNA binding"/>
    <property type="evidence" value="ECO:0007669"/>
    <property type="project" value="UniProtKB-KW"/>
</dbReference>
<dbReference type="PANTHER" id="PTHR44688:SF16">
    <property type="entry name" value="DNA-BINDING TRANSCRIPTIONAL ACTIVATOR DEVR_DOSR"/>
    <property type="match status" value="1"/>
</dbReference>
<dbReference type="SUPFAM" id="SSF46894">
    <property type="entry name" value="C-terminal effector domain of the bipartite response regulators"/>
    <property type="match status" value="1"/>
</dbReference>
<organism evidence="6 7">
    <name type="scientific">Streptomyces brevispora</name>
    <dbReference type="NCBI Taxonomy" id="887462"/>
    <lineage>
        <taxon>Bacteria</taxon>
        <taxon>Bacillati</taxon>
        <taxon>Actinomycetota</taxon>
        <taxon>Actinomycetes</taxon>
        <taxon>Kitasatosporales</taxon>
        <taxon>Streptomycetaceae</taxon>
        <taxon>Streptomyces</taxon>
    </lineage>
</organism>
<dbReference type="SMART" id="SM00421">
    <property type="entry name" value="HTH_LUXR"/>
    <property type="match status" value="1"/>
</dbReference>
<dbReference type="Pfam" id="PF00196">
    <property type="entry name" value="GerE"/>
    <property type="match status" value="1"/>
</dbReference>
<feature type="domain" description="HTH luxR-type" evidence="5">
    <location>
        <begin position="30"/>
        <end position="87"/>
    </location>
</feature>
<gene>
    <name evidence="6" type="ORF">FHX80_113445</name>
</gene>
<sequence>MTVQCLVCAGPVCTEPRERPYTTRLASLPHRRLTAMEEQIFTTLHSAPSNEEIAAHLHVSPRTVKFHLANIRAKLDGITRLRLCLLSALHHRGLLSLCRACAPAFPELPAFAAPAAIPAMPGRPERVAPFPEGQQAREPVAP</sequence>
<evidence type="ECO:0000259" key="5">
    <source>
        <dbReference type="SMART" id="SM00421"/>
    </source>
</evidence>
<dbReference type="PANTHER" id="PTHR44688">
    <property type="entry name" value="DNA-BINDING TRANSCRIPTIONAL ACTIVATOR DEVR_DOSR"/>
    <property type="match status" value="1"/>
</dbReference>
<dbReference type="InterPro" id="IPR036388">
    <property type="entry name" value="WH-like_DNA-bd_sf"/>
</dbReference>
<dbReference type="PRINTS" id="PR00038">
    <property type="entry name" value="HTHLUXR"/>
</dbReference>
<dbReference type="EMBL" id="VIWW01000001">
    <property type="protein sequence ID" value="TWG04973.1"/>
    <property type="molecule type" value="Genomic_DNA"/>
</dbReference>
<name>A0A561V046_9ACTN</name>
<evidence type="ECO:0000313" key="6">
    <source>
        <dbReference type="EMBL" id="TWG04973.1"/>
    </source>
</evidence>
<evidence type="ECO:0000256" key="3">
    <source>
        <dbReference type="ARBA" id="ARBA00023163"/>
    </source>
</evidence>
<evidence type="ECO:0000256" key="2">
    <source>
        <dbReference type="ARBA" id="ARBA00023125"/>
    </source>
</evidence>
<keyword evidence="3" id="KW-0804">Transcription</keyword>
<evidence type="ECO:0000256" key="1">
    <source>
        <dbReference type="ARBA" id="ARBA00023015"/>
    </source>
</evidence>
<dbReference type="InterPro" id="IPR000792">
    <property type="entry name" value="Tscrpt_reg_LuxR_C"/>
</dbReference>
<keyword evidence="1" id="KW-0805">Transcription regulation</keyword>
<feature type="region of interest" description="Disordered" evidence="4">
    <location>
        <begin position="122"/>
        <end position="142"/>
    </location>
</feature>
<accession>A0A561V046</accession>
<dbReference type="Proteomes" id="UP000318186">
    <property type="component" value="Unassembled WGS sequence"/>
</dbReference>
<dbReference type="InterPro" id="IPR016032">
    <property type="entry name" value="Sig_transdc_resp-reg_C-effctor"/>
</dbReference>
<protein>
    <submittedName>
        <fullName evidence="6">Regulatory LuxR family protein</fullName>
    </submittedName>
</protein>
<comment type="caution">
    <text evidence="6">The sequence shown here is derived from an EMBL/GenBank/DDBJ whole genome shotgun (WGS) entry which is preliminary data.</text>
</comment>
<keyword evidence="2" id="KW-0238">DNA-binding</keyword>
<reference evidence="6 7" key="1">
    <citation type="submission" date="2019-06" db="EMBL/GenBank/DDBJ databases">
        <title>Sequencing the genomes of 1000 actinobacteria strains.</title>
        <authorList>
            <person name="Klenk H.-P."/>
        </authorList>
    </citation>
    <scope>NUCLEOTIDE SEQUENCE [LARGE SCALE GENOMIC DNA]</scope>
    <source>
        <strain evidence="6 7">DSM 42059</strain>
    </source>
</reference>
<dbReference type="GO" id="GO:0006355">
    <property type="term" value="P:regulation of DNA-templated transcription"/>
    <property type="evidence" value="ECO:0007669"/>
    <property type="project" value="InterPro"/>
</dbReference>
<dbReference type="Gene3D" id="1.10.10.10">
    <property type="entry name" value="Winged helix-like DNA-binding domain superfamily/Winged helix DNA-binding domain"/>
    <property type="match status" value="1"/>
</dbReference>
<evidence type="ECO:0000256" key="4">
    <source>
        <dbReference type="SAM" id="MobiDB-lite"/>
    </source>
</evidence>
<proteinExistence type="predicted"/>